<comment type="subunit">
    <text evidence="6">Homotetramer.</text>
</comment>
<dbReference type="Proteomes" id="UP000030004">
    <property type="component" value="Unassembled WGS sequence"/>
</dbReference>
<dbReference type="InterPro" id="IPR000631">
    <property type="entry name" value="CARKD"/>
</dbReference>
<evidence type="ECO:0000256" key="4">
    <source>
        <dbReference type="ARBA" id="ARBA00023027"/>
    </source>
</evidence>
<dbReference type="GO" id="GO:0110051">
    <property type="term" value="P:metabolite repair"/>
    <property type="evidence" value="ECO:0007669"/>
    <property type="project" value="TreeGrafter"/>
</dbReference>
<evidence type="ECO:0000259" key="7">
    <source>
        <dbReference type="PROSITE" id="PS51383"/>
    </source>
</evidence>
<dbReference type="SUPFAM" id="SSF53613">
    <property type="entry name" value="Ribokinase-like"/>
    <property type="match status" value="1"/>
</dbReference>
<dbReference type="GO" id="GO:0052855">
    <property type="term" value="F:ADP-dependent NAD(P)H-hydrate dehydratase activity"/>
    <property type="evidence" value="ECO:0007669"/>
    <property type="project" value="UniProtKB-UniRule"/>
</dbReference>
<keyword evidence="1 6" id="KW-0547">Nucleotide-binding</keyword>
<dbReference type="EC" id="4.2.1.136" evidence="6"/>
<keyword evidence="5 6" id="KW-0456">Lyase</keyword>
<comment type="catalytic activity">
    <reaction evidence="6">
        <text>(6S)-NADPHX + ADP = AMP + phosphate + NADPH + H(+)</text>
        <dbReference type="Rhea" id="RHEA:32235"/>
        <dbReference type="ChEBI" id="CHEBI:15378"/>
        <dbReference type="ChEBI" id="CHEBI:43474"/>
        <dbReference type="ChEBI" id="CHEBI:57783"/>
        <dbReference type="ChEBI" id="CHEBI:64076"/>
        <dbReference type="ChEBI" id="CHEBI:456215"/>
        <dbReference type="ChEBI" id="CHEBI:456216"/>
        <dbReference type="EC" id="4.2.1.136"/>
    </reaction>
</comment>
<dbReference type="InterPro" id="IPR029056">
    <property type="entry name" value="Ribokinase-like"/>
</dbReference>
<proteinExistence type="inferred from homology"/>
<dbReference type="HAMAP" id="MF_01965">
    <property type="entry name" value="NADHX_dehydratase"/>
    <property type="match status" value="1"/>
</dbReference>
<dbReference type="GO" id="GO:0046496">
    <property type="term" value="P:nicotinamide nucleotide metabolic process"/>
    <property type="evidence" value="ECO:0007669"/>
    <property type="project" value="UniProtKB-UniRule"/>
</dbReference>
<feature type="binding site" evidence="6">
    <location>
        <position position="46"/>
    </location>
    <ligand>
        <name>(6S)-NADPHX</name>
        <dbReference type="ChEBI" id="CHEBI:64076"/>
    </ligand>
</feature>
<comment type="caution">
    <text evidence="8">The sequence shown here is derived from an EMBL/GenBank/DDBJ whole genome shotgun (WGS) entry which is preliminary data.</text>
</comment>
<dbReference type="NCBIfam" id="TIGR00196">
    <property type="entry name" value="yjeF_cterm"/>
    <property type="match status" value="1"/>
</dbReference>
<keyword evidence="4 6" id="KW-0520">NAD</keyword>
<evidence type="ECO:0000256" key="3">
    <source>
        <dbReference type="ARBA" id="ARBA00022857"/>
    </source>
</evidence>
<organism evidence="8 9">
    <name type="scientific">Pseudooceanicola atlanticus</name>
    <dbReference type="NCBI Taxonomy" id="1461694"/>
    <lineage>
        <taxon>Bacteria</taxon>
        <taxon>Pseudomonadati</taxon>
        <taxon>Pseudomonadota</taxon>
        <taxon>Alphaproteobacteria</taxon>
        <taxon>Rhodobacterales</taxon>
        <taxon>Paracoccaceae</taxon>
        <taxon>Pseudooceanicola</taxon>
    </lineage>
</organism>
<feature type="binding site" evidence="6">
    <location>
        <position position="109"/>
    </location>
    <ligand>
        <name>(6S)-NADPHX</name>
        <dbReference type="ChEBI" id="CHEBI:64076"/>
    </ligand>
</feature>
<evidence type="ECO:0000256" key="5">
    <source>
        <dbReference type="ARBA" id="ARBA00023239"/>
    </source>
</evidence>
<dbReference type="CDD" id="cd01171">
    <property type="entry name" value="YXKO-related"/>
    <property type="match status" value="1"/>
</dbReference>
<keyword evidence="9" id="KW-1185">Reference proteome</keyword>
<dbReference type="Pfam" id="PF01256">
    <property type="entry name" value="Carb_kinase"/>
    <property type="match status" value="1"/>
</dbReference>
<dbReference type="PROSITE" id="PS51383">
    <property type="entry name" value="YJEF_C_3"/>
    <property type="match status" value="1"/>
</dbReference>
<feature type="binding site" evidence="6">
    <location>
        <position position="161"/>
    </location>
    <ligand>
        <name>(6S)-NADPHX</name>
        <dbReference type="ChEBI" id="CHEBI:64076"/>
    </ligand>
</feature>
<evidence type="ECO:0000313" key="8">
    <source>
        <dbReference type="EMBL" id="KGM48027.1"/>
    </source>
</evidence>
<dbReference type="eggNOG" id="COG0063">
    <property type="taxonomic scope" value="Bacteria"/>
</dbReference>
<evidence type="ECO:0000256" key="6">
    <source>
        <dbReference type="HAMAP-Rule" id="MF_01965"/>
    </source>
</evidence>
<sequence length="285" mass="29736">MDDAQNWHEITLTAERVEALRKRADQHKYDHGHAVVLSGGAGRTGAARLAGRAALRIGTGLVTLGVPGSAQMEVACQETAIMLRRVDDPLALESLLADDRLNAFCIGPGFGVGERCRACVALICGANRSVVLDADVLTSFSDDPEALFALVWNRPVVMTPHKGEFRRLFPDLAGADPRVACRKAAMRAGCTILLKGSETSVADADGGLGVHNPDGKRAAPYLATAGSGDVLAGMICGLLARGFVPVAAAETAAWLHAEAGRRIGAGLIAEDLPEALPAIFAEIGL</sequence>
<reference evidence="8 9" key="1">
    <citation type="journal article" date="2015" name="Antonie Van Leeuwenhoek">
        <title>Pseudooceanicola atlanticus gen. nov. sp. nov., isolated from surface seawater of the Atlantic Ocean and reclassification of Oceanicola batsensis, Oceanicola marinus, Oceanicola nitratireducens, Oceanicola nanhaiensis, Oceanicola antarcticus and Oceanicola flagellatus, as Pseudooceanicola batsensis comb. nov., Pseudooceanicola marinus comb. nov., Pseudooceanicola nitratireducens comb. nov., Pseudooceanicola nanhaiensis comb. nov., Pseudooceanicola antarcticus comb. nov., and Pseudooceanicola flagellatus comb. nov.</title>
        <authorList>
            <person name="Lai Q."/>
            <person name="Li G."/>
            <person name="Liu X."/>
            <person name="Du Y."/>
            <person name="Sun F."/>
            <person name="Shao Z."/>
        </authorList>
    </citation>
    <scope>NUCLEOTIDE SEQUENCE [LARGE SCALE GENOMIC DNA]</scope>
    <source>
        <strain evidence="8 9">22II-s11g</strain>
    </source>
</reference>
<dbReference type="PANTHER" id="PTHR12592">
    <property type="entry name" value="ATP-DEPENDENT (S)-NAD(P)H-HYDRATE DEHYDRATASE FAMILY MEMBER"/>
    <property type="match status" value="1"/>
</dbReference>
<name>A0A0A0EFP3_9RHOB</name>
<feature type="domain" description="YjeF C-terminal" evidence="7">
    <location>
        <begin position="11"/>
        <end position="283"/>
    </location>
</feature>
<gene>
    <name evidence="6" type="primary">nnrD</name>
    <name evidence="8" type="ORF">ATO9_15675</name>
</gene>
<evidence type="ECO:0000256" key="1">
    <source>
        <dbReference type="ARBA" id="ARBA00022741"/>
    </source>
</evidence>
<feature type="binding site" evidence="6">
    <location>
        <begin position="195"/>
        <end position="199"/>
    </location>
    <ligand>
        <name>AMP</name>
        <dbReference type="ChEBI" id="CHEBI:456215"/>
    </ligand>
</feature>
<dbReference type="GO" id="GO:0052856">
    <property type="term" value="F:NAD(P)HX epimerase activity"/>
    <property type="evidence" value="ECO:0007669"/>
    <property type="project" value="TreeGrafter"/>
</dbReference>
<comment type="cofactor">
    <cofactor evidence="6">
        <name>Mg(2+)</name>
        <dbReference type="ChEBI" id="CHEBI:18420"/>
    </cofactor>
</comment>
<protein>
    <recommendedName>
        <fullName evidence="6">ADP-dependent (S)-NAD(P)H-hydrate dehydratase</fullName>
        <ecNumber evidence="6">4.2.1.136</ecNumber>
    </recommendedName>
    <alternativeName>
        <fullName evidence="6">ADP-dependent NAD(P)HX dehydratase</fullName>
    </alternativeName>
</protein>
<keyword evidence="2 6" id="KW-0067">ATP-binding</keyword>
<dbReference type="InterPro" id="IPR017953">
    <property type="entry name" value="Carbohydrate_kinase_pred_CS"/>
</dbReference>
<keyword evidence="3 6" id="KW-0521">NADP</keyword>
<feature type="binding site" evidence="6">
    <location>
        <position position="229"/>
    </location>
    <ligand>
        <name>(6S)-NADPHX</name>
        <dbReference type="ChEBI" id="CHEBI:64076"/>
    </ligand>
</feature>
<evidence type="ECO:0000313" key="9">
    <source>
        <dbReference type="Proteomes" id="UP000030004"/>
    </source>
</evidence>
<comment type="similarity">
    <text evidence="6">Belongs to the NnrD/CARKD family.</text>
</comment>
<comment type="catalytic activity">
    <reaction evidence="6">
        <text>(6S)-NADHX + ADP = AMP + phosphate + NADH + H(+)</text>
        <dbReference type="Rhea" id="RHEA:32223"/>
        <dbReference type="ChEBI" id="CHEBI:15378"/>
        <dbReference type="ChEBI" id="CHEBI:43474"/>
        <dbReference type="ChEBI" id="CHEBI:57945"/>
        <dbReference type="ChEBI" id="CHEBI:64074"/>
        <dbReference type="ChEBI" id="CHEBI:456215"/>
        <dbReference type="ChEBI" id="CHEBI:456216"/>
        <dbReference type="EC" id="4.2.1.136"/>
    </reaction>
</comment>
<dbReference type="STRING" id="1461694.ATO9_15675"/>
<dbReference type="GO" id="GO:0005524">
    <property type="term" value="F:ATP binding"/>
    <property type="evidence" value="ECO:0007669"/>
    <property type="project" value="UniProtKB-KW"/>
</dbReference>
<dbReference type="PANTHER" id="PTHR12592:SF0">
    <property type="entry name" value="ATP-DEPENDENT (S)-NAD(P)H-HYDRATE DEHYDRATASE"/>
    <property type="match status" value="1"/>
</dbReference>
<comment type="function">
    <text evidence="6">Catalyzes the dehydration of the S-form of NAD(P)HX at the expense of ADP, which is converted to AMP. Together with NAD(P)HX epimerase, which catalyzes the epimerization of the S- and R-forms, the enzyme allows the repair of both epimers of NAD(P)HX, a damaged form of NAD(P)H that is a result of enzymatic or heat-dependent hydration.</text>
</comment>
<evidence type="ECO:0000256" key="2">
    <source>
        <dbReference type="ARBA" id="ARBA00022840"/>
    </source>
</evidence>
<dbReference type="EMBL" id="AQQX01000006">
    <property type="protein sequence ID" value="KGM48027.1"/>
    <property type="molecule type" value="Genomic_DNA"/>
</dbReference>
<dbReference type="PROSITE" id="PS01050">
    <property type="entry name" value="YJEF_C_2"/>
    <property type="match status" value="1"/>
</dbReference>
<dbReference type="AlphaFoldDB" id="A0A0A0EFP3"/>
<accession>A0A0A0EFP3</accession>
<feature type="binding site" evidence="6">
    <location>
        <position position="228"/>
    </location>
    <ligand>
        <name>AMP</name>
        <dbReference type="ChEBI" id="CHEBI:456215"/>
    </ligand>
</feature>
<dbReference type="Gene3D" id="3.40.1190.20">
    <property type="match status" value="1"/>
</dbReference>